<dbReference type="PROSITE" id="PS51201">
    <property type="entry name" value="RCK_N"/>
    <property type="match status" value="2"/>
</dbReference>
<feature type="domain" description="RCK C-terminal" evidence="8">
    <location>
        <begin position="372"/>
        <end position="453"/>
    </location>
</feature>
<feature type="domain" description="RCK N-terminal" evidence="7">
    <location>
        <begin position="1"/>
        <end position="124"/>
    </location>
</feature>
<evidence type="ECO:0000256" key="6">
    <source>
        <dbReference type="ARBA" id="ARBA00023065"/>
    </source>
</evidence>
<dbReference type="NCBIfam" id="NF007039">
    <property type="entry name" value="PRK09496.3-2"/>
    <property type="match status" value="1"/>
</dbReference>
<evidence type="ECO:0000259" key="8">
    <source>
        <dbReference type="PROSITE" id="PS51202"/>
    </source>
</evidence>
<evidence type="ECO:0000313" key="9">
    <source>
        <dbReference type="EMBL" id="USG59572.1"/>
    </source>
</evidence>
<keyword evidence="5" id="KW-0520">NAD</keyword>
<dbReference type="EMBL" id="CP098747">
    <property type="protein sequence ID" value="USG59572.1"/>
    <property type="molecule type" value="Genomic_DNA"/>
</dbReference>
<dbReference type="PRINTS" id="PR00335">
    <property type="entry name" value="KUPTAKETRKA"/>
</dbReference>
<dbReference type="PANTHER" id="PTHR43833:SF5">
    <property type="entry name" value="TRK SYSTEM POTASSIUM UPTAKE PROTEIN TRKA"/>
    <property type="match status" value="1"/>
</dbReference>
<keyword evidence="4" id="KW-0630">Potassium</keyword>
<evidence type="ECO:0000256" key="3">
    <source>
        <dbReference type="ARBA" id="ARBA00022538"/>
    </source>
</evidence>
<keyword evidence="6" id="KW-0406">Ion transport</keyword>
<dbReference type="Gene3D" id="3.40.50.720">
    <property type="entry name" value="NAD(P)-binding Rossmann-like Domain"/>
    <property type="match status" value="2"/>
</dbReference>
<organism evidence="9 10">
    <name type="scientific">Sneathiella marina</name>
    <dbReference type="NCBI Taxonomy" id="2950108"/>
    <lineage>
        <taxon>Bacteria</taxon>
        <taxon>Pseudomonadati</taxon>
        <taxon>Pseudomonadota</taxon>
        <taxon>Alphaproteobacteria</taxon>
        <taxon>Sneathiellales</taxon>
        <taxon>Sneathiellaceae</taxon>
        <taxon>Sneathiella</taxon>
    </lineage>
</organism>
<sequence>MKVIVCGAGQVGSNIARQLARERNDVTLVDQSAELVRKIGDELDVRAMVGHASHPNVLERAGARDADMLIAVTYSDEVNMVACQIAHSLFDIPKKVARIRSQQYLEPIWSHLFSRDNLPIDVITSPEIEVAQAIERRLKVPGAIDTVSFAEGRVQVIGVRLDERCPIVNTPLRQLTELFPDLNVVVVAIYREGNMIVPSSVDQMYPGDEVYFAADSKHVSRAMPLFGHEEQEARSIVVVGGGNIGLHLAQFIEKNMRNVSLKIIEHNRKRAEDILEHLENTVVLHGDALDPDLLQEANVARAETIVALTNDDEVNILSSLLAKGQGCETAITLINNPVFGNLVTTLGIDVVVDPRATTVSEILQHIRRGRIRGLHSFRDGAAEVVEGEALETSQLVGKPLREINLPAGTIVGAIIRGDKVEIPRGDTIIKTNDRVVMLGLRNAVRKVEEMFTVSLEFF</sequence>
<dbReference type="InterPro" id="IPR036721">
    <property type="entry name" value="RCK_C_sf"/>
</dbReference>
<proteinExistence type="predicted"/>
<keyword evidence="10" id="KW-1185">Reference proteome</keyword>
<evidence type="ECO:0000256" key="4">
    <source>
        <dbReference type="ARBA" id="ARBA00022958"/>
    </source>
</evidence>
<dbReference type="Gene3D" id="3.30.70.1450">
    <property type="entry name" value="Regulator of K+ conductance, C-terminal domain"/>
    <property type="match status" value="2"/>
</dbReference>
<reference evidence="9" key="1">
    <citation type="submission" date="2022-06" db="EMBL/GenBank/DDBJ databases">
        <title>Sneathiella actinostolidae sp. nov., isolated from a sea anemonein the Western Pacific Ocean.</title>
        <authorList>
            <person name="Wei M.J."/>
        </authorList>
    </citation>
    <scope>NUCLEOTIDE SEQUENCE</scope>
    <source>
        <strain evidence="9">PHK-P5</strain>
    </source>
</reference>
<evidence type="ECO:0000256" key="5">
    <source>
        <dbReference type="ARBA" id="ARBA00023027"/>
    </source>
</evidence>
<dbReference type="Pfam" id="PF02254">
    <property type="entry name" value="TrkA_N"/>
    <property type="match status" value="2"/>
</dbReference>
<dbReference type="NCBIfam" id="NF007032">
    <property type="entry name" value="PRK09496.1-4"/>
    <property type="match status" value="1"/>
</dbReference>
<dbReference type="PANTHER" id="PTHR43833">
    <property type="entry name" value="POTASSIUM CHANNEL PROTEIN 2-RELATED-RELATED"/>
    <property type="match status" value="1"/>
</dbReference>
<accession>A0ABY4VXZ3</accession>
<gene>
    <name evidence="9" type="primary">trkA</name>
    <name evidence="9" type="ORF">NBZ79_10275</name>
</gene>
<dbReference type="NCBIfam" id="NF007031">
    <property type="entry name" value="PRK09496.1-2"/>
    <property type="match status" value="1"/>
</dbReference>
<dbReference type="InterPro" id="IPR006037">
    <property type="entry name" value="RCK_C"/>
</dbReference>
<dbReference type="InterPro" id="IPR003148">
    <property type="entry name" value="RCK_N"/>
</dbReference>
<evidence type="ECO:0000313" key="10">
    <source>
        <dbReference type="Proteomes" id="UP001056291"/>
    </source>
</evidence>
<dbReference type="NCBIfam" id="NF007030">
    <property type="entry name" value="PRK09496.1-1"/>
    <property type="match status" value="1"/>
</dbReference>
<keyword evidence="3" id="KW-0633">Potassium transport</keyword>
<dbReference type="InterPro" id="IPR006036">
    <property type="entry name" value="K_uptake_TrkA"/>
</dbReference>
<protein>
    <recommendedName>
        <fullName evidence="1">Trk system potassium uptake protein TrkA</fullName>
    </recommendedName>
</protein>
<dbReference type="PROSITE" id="PS51202">
    <property type="entry name" value="RCK_C"/>
    <property type="match status" value="2"/>
</dbReference>
<evidence type="ECO:0000259" key="7">
    <source>
        <dbReference type="PROSITE" id="PS51201"/>
    </source>
</evidence>
<evidence type="ECO:0000256" key="1">
    <source>
        <dbReference type="ARBA" id="ARBA00017378"/>
    </source>
</evidence>
<feature type="domain" description="RCK N-terminal" evidence="7">
    <location>
        <begin position="233"/>
        <end position="352"/>
    </location>
</feature>
<feature type="domain" description="RCK C-terminal" evidence="8">
    <location>
        <begin position="144"/>
        <end position="228"/>
    </location>
</feature>
<evidence type="ECO:0000256" key="2">
    <source>
        <dbReference type="ARBA" id="ARBA00022448"/>
    </source>
</evidence>
<dbReference type="InterPro" id="IPR050721">
    <property type="entry name" value="Trk_Ktr_HKT_K-transport"/>
</dbReference>
<dbReference type="Proteomes" id="UP001056291">
    <property type="component" value="Chromosome"/>
</dbReference>
<dbReference type="SUPFAM" id="SSF116726">
    <property type="entry name" value="TrkA C-terminal domain-like"/>
    <property type="match status" value="2"/>
</dbReference>
<dbReference type="RefSeq" id="WP_251932300.1">
    <property type="nucleotide sequence ID" value="NZ_CP098747.1"/>
</dbReference>
<dbReference type="SUPFAM" id="SSF51735">
    <property type="entry name" value="NAD(P)-binding Rossmann-fold domains"/>
    <property type="match status" value="2"/>
</dbReference>
<dbReference type="Pfam" id="PF02080">
    <property type="entry name" value="TrkA_C"/>
    <property type="match status" value="2"/>
</dbReference>
<name>A0ABY4VXZ3_9PROT</name>
<dbReference type="InterPro" id="IPR036291">
    <property type="entry name" value="NAD(P)-bd_dom_sf"/>
</dbReference>
<keyword evidence="2" id="KW-0813">Transport</keyword>